<dbReference type="Proteomes" id="UP000008963">
    <property type="component" value="Chromosome"/>
</dbReference>
<dbReference type="PATRIC" id="fig|862908.3.peg.1708"/>
<dbReference type="InterPro" id="IPR012675">
    <property type="entry name" value="Beta-grasp_dom_sf"/>
</dbReference>
<dbReference type="RefSeq" id="WP_014244405.1">
    <property type="nucleotide sequence ID" value="NC_016620.1"/>
</dbReference>
<dbReference type="InterPro" id="IPR036010">
    <property type="entry name" value="2Fe-2S_ferredoxin-like_sf"/>
</dbReference>
<feature type="domain" description="2Fe-2S ferredoxin-type" evidence="1">
    <location>
        <begin position="4"/>
        <end position="97"/>
    </location>
</feature>
<protein>
    <submittedName>
        <fullName evidence="2">Ferredoxin, root r-b2</fullName>
    </submittedName>
</protein>
<organism evidence="2 3">
    <name type="scientific">Halobacteriovorax marinus (strain ATCC BAA-682 / DSM 15412 / SJ)</name>
    <name type="common">Bacteriovorax marinus</name>
    <dbReference type="NCBI Taxonomy" id="862908"/>
    <lineage>
        <taxon>Bacteria</taxon>
        <taxon>Pseudomonadati</taxon>
        <taxon>Bdellovibrionota</taxon>
        <taxon>Bacteriovoracia</taxon>
        <taxon>Bacteriovoracales</taxon>
        <taxon>Halobacteriovoraceae</taxon>
        <taxon>Halobacteriovorax</taxon>
    </lineage>
</organism>
<evidence type="ECO:0000313" key="2">
    <source>
        <dbReference type="EMBL" id="CBW26624.1"/>
    </source>
</evidence>
<keyword evidence="3" id="KW-1185">Reference proteome</keyword>
<proteinExistence type="predicted"/>
<dbReference type="OrthoDB" id="9796486at2"/>
<dbReference type="STRING" id="862908.BMS_1800"/>
<dbReference type="GO" id="GO:0051537">
    <property type="term" value="F:2 iron, 2 sulfur cluster binding"/>
    <property type="evidence" value="ECO:0007669"/>
    <property type="project" value="InterPro"/>
</dbReference>
<dbReference type="Pfam" id="PF00111">
    <property type="entry name" value="Fer2"/>
    <property type="match status" value="1"/>
</dbReference>
<dbReference type="AlphaFoldDB" id="E1X1W4"/>
<dbReference type="eggNOG" id="COG0633">
    <property type="taxonomic scope" value="Bacteria"/>
</dbReference>
<reference evidence="3" key="1">
    <citation type="journal article" date="2013" name="ISME J.">
        <title>A small predatory core genome in the divergent marine Bacteriovorax marinus SJ and the terrestrial Bdellovibrio bacteriovorus.</title>
        <authorList>
            <person name="Crossman L.C."/>
            <person name="Chen H."/>
            <person name="Cerdeno-Tarraga A.M."/>
            <person name="Brooks K."/>
            <person name="Quail M.A."/>
            <person name="Pineiro S.A."/>
            <person name="Hobley L."/>
            <person name="Sockett R.E."/>
            <person name="Bentley S.D."/>
            <person name="Parkhill J."/>
            <person name="Williams H.N."/>
            <person name="Stine O.C."/>
        </authorList>
    </citation>
    <scope>NUCLEOTIDE SEQUENCE [LARGE SCALE GENOMIC DNA]</scope>
    <source>
        <strain evidence="3">ATCC BAA-682 / DSM 15412 / SJ</strain>
    </source>
</reference>
<dbReference type="HOGENOM" id="CLU_082632_8_1_7"/>
<evidence type="ECO:0000313" key="3">
    <source>
        <dbReference type="Proteomes" id="UP000008963"/>
    </source>
</evidence>
<gene>
    <name evidence="2" type="ordered locus">BMS_1800</name>
</gene>
<name>E1X1W4_HALMS</name>
<dbReference type="SUPFAM" id="SSF54292">
    <property type="entry name" value="2Fe-2S ferredoxin-like"/>
    <property type="match status" value="1"/>
</dbReference>
<dbReference type="InterPro" id="IPR001041">
    <property type="entry name" value="2Fe-2S_ferredoxin-type"/>
</dbReference>
<dbReference type="CDD" id="cd00207">
    <property type="entry name" value="fer2"/>
    <property type="match status" value="1"/>
</dbReference>
<dbReference type="EMBL" id="FQ312005">
    <property type="protein sequence ID" value="CBW26624.1"/>
    <property type="molecule type" value="Genomic_DNA"/>
</dbReference>
<dbReference type="PROSITE" id="PS51085">
    <property type="entry name" value="2FE2S_FER_2"/>
    <property type="match status" value="1"/>
</dbReference>
<accession>E1X1W4</accession>
<sequence>MSLNKVEIDGQANSVEVEDGKHLSEVLDATNSPILFGCRTGICGTCLIQVQEGMENTSAPCEDEREFLEIVAEGDSTMRLACKVKTSGNIKIKYIGK</sequence>
<evidence type="ECO:0000259" key="1">
    <source>
        <dbReference type="PROSITE" id="PS51085"/>
    </source>
</evidence>
<dbReference type="Gene3D" id="3.10.20.30">
    <property type="match status" value="1"/>
</dbReference>
<dbReference type="KEGG" id="bmx:BMS_1800"/>
<dbReference type="InterPro" id="IPR006058">
    <property type="entry name" value="2Fe2S_fd_BS"/>
</dbReference>
<dbReference type="PROSITE" id="PS00197">
    <property type="entry name" value="2FE2S_FER_1"/>
    <property type="match status" value="1"/>
</dbReference>